<dbReference type="GO" id="GO:0006422">
    <property type="term" value="P:aspartyl-tRNA aminoacylation"/>
    <property type="evidence" value="ECO:0007669"/>
    <property type="project" value="TreeGrafter"/>
</dbReference>
<dbReference type="InterPro" id="IPR012340">
    <property type="entry name" value="NA-bd_OB-fold"/>
</dbReference>
<keyword evidence="3" id="KW-0547">Nucleotide-binding</keyword>
<dbReference type="Proteomes" id="UP000193986">
    <property type="component" value="Unassembled WGS sequence"/>
</dbReference>
<keyword evidence="6" id="KW-0030">Aminoacyl-tRNA synthetase</keyword>
<evidence type="ECO:0000256" key="2">
    <source>
        <dbReference type="ARBA" id="ARBA00022598"/>
    </source>
</evidence>
<organism evidence="9 10">
    <name type="scientific">Naematelia encephala</name>
    <dbReference type="NCBI Taxonomy" id="71784"/>
    <lineage>
        <taxon>Eukaryota</taxon>
        <taxon>Fungi</taxon>
        <taxon>Dikarya</taxon>
        <taxon>Basidiomycota</taxon>
        <taxon>Agaricomycotina</taxon>
        <taxon>Tremellomycetes</taxon>
        <taxon>Tremellales</taxon>
        <taxon>Naemateliaceae</taxon>
        <taxon>Naematelia</taxon>
    </lineage>
</organism>
<accession>A0A1Y2BAP0</accession>
<dbReference type="InterPro" id="IPR006195">
    <property type="entry name" value="aa-tRNA-synth_II"/>
</dbReference>
<dbReference type="SUPFAM" id="SSF50249">
    <property type="entry name" value="Nucleic acid-binding proteins"/>
    <property type="match status" value="1"/>
</dbReference>
<dbReference type="PRINTS" id="PR01042">
    <property type="entry name" value="TRNASYNTHASP"/>
</dbReference>
<dbReference type="PROSITE" id="PS50862">
    <property type="entry name" value="AA_TRNA_LIGASE_II"/>
    <property type="match status" value="1"/>
</dbReference>
<dbReference type="InterPro" id="IPR004365">
    <property type="entry name" value="NA-bd_OB_tRNA"/>
</dbReference>
<dbReference type="InterPro" id="IPR002312">
    <property type="entry name" value="Asp/Asn-tRNA-synth_IIb"/>
</dbReference>
<evidence type="ECO:0000256" key="6">
    <source>
        <dbReference type="ARBA" id="ARBA00023146"/>
    </source>
</evidence>
<dbReference type="Gene3D" id="3.30.1360.30">
    <property type="entry name" value="GAD-like domain"/>
    <property type="match status" value="1"/>
</dbReference>
<name>A0A1Y2BAP0_9TREE</name>
<reference evidence="9 10" key="1">
    <citation type="submission" date="2016-07" db="EMBL/GenBank/DDBJ databases">
        <title>Pervasive Adenine N6-methylation of Active Genes in Fungi.</title>
        <authorList>
            <consortium name="DOE Joint Genome Institute"/>
            <person name="Mondo S.J."/>
            <person name="Dannebaum R.O."/>
            <person name="Kuo R.C."/>
            <person name="Labutti K."/>
            <person name="Haridas S."/>
            <person name="Kuo A."/>
            <person name="Salamov A."/>
            <person name="Ahrendt S.R."/>
            <person name="Lipzen A."/>
            <person name="Sullivan W."/>
            <person name="Andreopoulos W.B."/>
            <person name="Clum A."/>
            <person name="Lindquist E."/>
            <person name="Daum C."/>
            <person name="Ramamoorthy G.K."/>
            <person name="Gryganskyi A."/>
            <person name="Culley D."/>
            <person name="Magnuson J.K."/>
            <person name="James T.Y."/>
            <person name="O'Malley M.A."/>
            <person name="Stajich J.E."/>
            <person name="Spatafora J.W."/>
            <person name="Visel A."/>
            <person name="Grigoriev I.V."/>
        </authorList>
    </citation>
    <scope>NUCLEOTIDE SEQUENCE [LARGE SCALE GENOMIC DNA]</scope>
    <source>
        <strain evidence="9 10">68-887.2</strain>
    </source>
</reference>
<dbReference type="GO" id="GO:0003676">
    <property type="term" value="F:nucleic acid binding"/>
    <property type="evidence" value="ECO:0007669"/>
    <property type="project" value="InterPro"/>
</dbReference>
<dbReference type="PANTHER" id="PTHR22594:SF5">
    <property type="entry name" value="ASPARTATE--TRNA LIGASE, MITOCHONDRIAL"/>
    <property type="match status" value="1"/>
</dbReference>
<evidence type="ECO:0000256" key="5">
    <source>
        <dbReference type="ARBA" id="ARBA00022917"/>
    </source>
</evidence>
<dbReference type="HAMAP" id="MF_00044">
    <property type="entry name" value="Asp_tRNA_synth_type1"/>
    <property type="match status" value="1"/>
</dbReference>
<dbReference type="GO" id="GO:0005739">
    <property type="term" value="C:mitochondrion"/>
    <property type="evidence" value="ECO:0007669"/>
    <property type="project" value="TreeGrafter"/>
</dbReference>
<evidence type="ECO:0000313" key="10">
    <source>
        <dbReference type="Proteomes" id="UP000193986"/>
    </source>
</evidence>
<dbReference type="InterPro" id="IPR004364">
    <property type="entry name" value="Aa-tRNA-synt_II"/>
</dbReference>
<evidence type="ECO:0000256" key="1">
    <source>
        <dbReference type="ARBA" id="ARBA00006303"/>
    </source>
</evidence>
<dbReference type="AlphaFoldDB" id="A0A1Y2BAP0"/>
<dbReference type="FunCoup" id="A0A1Y2BAP0">
    <property type="interactions" value="382"/>
</dbReference>
<comment type="caution">
    <text evidence="9">The sequence shown here is derived from an EMBL/GenBank/DDBJ whole genome shotgun (WGS) entry which is preliminary data.</text>
</comment>
<evidence type="ECO:0000259" key="8">
    <source>
        <dbReference type="PROSITE" id="PS50862"/>
    </source>
</evidence>
<evidence type="ECO:0000256" key="7">
    <source>
        <dbReference type="SAM" id="MobiDB-lite"/>
    </source>
</evidence>
<feature type="domain" description="Aminoacyl-transfer RNA synthetases class-II family profile" evidence="8">
    <location>
        <begin position="208"/>
        <end position="665"/>
    </location>
</feature>
<evidence type="ECO:0000256" key="4">
    <source>
        <dbReference type="ARBA" id="ARBA00022840"/>
    </source>
</evidence>
<dbReference type="Gene3D" id="2.40.50.140">
    <property type="entry name" value="Nucleic acid-binding proteins"/>
    <property type="match status" value="1"/>
</dbReference>
<dbReference type="InParanoid" id="A0A1Y2BAP0"/>
<evidence type="ECO:0000313" key="9">
    <source>
        <dbReference type="EMBL" id="ORY31921.1"/>
    </source>
</evidence>
<dbReference type="GO" id="GO:0004815">
    <property type="term" value="F:aspartate-tRNA ligase activity"/>
    <property type="evidence" value="ECO:0007669"/>
    <property type="project" value="TreeGrafter"/>
</dbReference>
<keyword evidence="10" id="KW-1185">Reference proteome</keyword>
<dbReference type="OrthoDB" id="439710at2759"/>
<dbReference type="SUPFAM" id="SSF55681">
    <property type="entry name" value="Class II aaRS and biotin synthetases"/>
    <property type="match status" value="1"/>
</dbReference>
<keyword evidence="5" id="KW-0648">Protein biosynthesis</keyword>
<proteinExistence type="inferred from homology"/>
<dbReference type="EMBL" id="MCFC01000012">
    <property type="protein sequence ID" value="ORY31921.1"/>
    <property type="molecule type" value="Genomic_DNA"/>
</dbReference>
<evidence type="ECO:0000256" key="3">
    <source>
        <dbReference type="ARBA" id="ARBA00022741"/>
    </source>
</evidence>
<keyword evidence="4" id="KW-0067">ATP-binding</keyword>
<dbReference type="STRING" id="71784.A0A1Y2BAP0"/>
<protein>
    <recommendedName>
        <fullName evidence="8">Aminoacyl-transfer RNA synthetases class-II family profile domain-containing protein</fullName>
    </recommendedName>
</protein>
<dbReference type="InterPro" id="IPR045864">
    <property type="entry name" value="aa-tRNA-synth_II/BPL/LPL"/>
</dbReference>
<dbReference type="InterPro" id="IPR047089">
    <property type="entry name" value="Asp-tRNA-ligase_1_N"/>
</dbReference>
<dbReference type="GO" id="GO:0005524">
    <property type="term" value="F:ATP binding"/>
    <property type="evidence" value="ECO:0007669"/>
    <property type="project" value="UniProtKB-KW"/>
</dbReference>
<dbReference type="PANTHER" id="PTHR22594">
    <property type="entry name" value="ASPARTYL/LYSYL-TRNA SYNTHETASE"/>
    <property type="match status" value="1"/>
</dbReference>
<keyword evidence="2" id="KW-0436">Ligase</keyword>
<dbReference type="Gene3D" id="3.30.930.10">
    <property type="entry name" value="Bira Bifunctional Protein, Domain 2"/>
    <property type="match status" value="1"/>
</dbReference>
<dbReference type="Pfam" id="PF00152">
    <property type="entry name" value="tRNA-synt_2"/>
    <property type="match status" value="2"/>
</dbReference>
<dbReference type="CDD" id="cd04317">
    <property type="entry name" value="EcAspRS_like_N"/>
    <property type="match status" value="1"/>
</dbReference>
<sequence length="704" mass="78788">MASVPIRHAVCSRCSISIAVASSSRIAAISRPSRVTKRYNSTSHGSLPRFQPRLDGLEPHHGPRAKPSHHVGSLSRSQAGKTVILGGWLFAARRASANLHFFTLRDSSGTVQLISRDPVISERLMKFPLESVIQVEGEVLERKEKAKVEDSQLKPADQVEIQLSNVLLLNAAEANLPFYPNRPELANEDLRAQYRYLDLRRTELSDNLKIRSKVMHITRCHLHDKGFTEVETPILLNSSPEGAREFLVPTRVSTSSTSSSPPSPAFYALQQSPQQPKQLLIASGAIPRYYQIARCFRDEDGRKDRQPEFTQIDLEMAFVSGTAPVVDERAAQQSTWNIGGSEVRDVVEGLVKDIWKEIKGIELKTPFNVMPYEVAMDVYGSDKPDTRFEMYTLPIGYFPTLTEDTLDRILLDERLYTVEWMVTPAHLAKHIDPRQLLANNHFVHCIPITESNMMTWPAESPFTNNLELEIDPELINHARGGVQPGDLLWLAQRKKIPEGGWTNLGRFRVELAEYLVGAGHLVLPPEPRFLWITGFPLFTRADEDKAFLSKGRWASTHHPFTAPVYEDLEQLKKGQVEGVRGQHYDLVLNGQEIGGGSVRIHDADLQEHIMKEILQLDEKEVSRFAHLIQALKFGAPPHGGLAIGLDRLVSILCDSKSIRQVIAFPKTAGGSDPVFKSPSSATVDVLKGYGLRPLTEDSEVEKKD</sequence>
<comment type="similarity">
    <text evidence="1">Belongs to the class-II aminoacyl-tRNA synthetase family. Type 1 subfamily.</text>
</comment>
<dbReference type="InterPro" id="IPR004524">
    <property type="entry name" value="Asp-tRNA-ligase_1"/>
</dbReference>
<gene>
    <name evidence="9" type="ORF">BCR39DRAFT_524611</name>
</gene>
<dbReference type="Pfam" id="PF01336">
    <property type="entry name" value="tRNA_anti-codon"/>
    <property type="match status" value="1"/>
</dbReference>
<dbReference type="NCBIfam" id="TIGR00459">
    <property type="entry name" value="aspS_bact"/>
    <property type="match status" value="1"/>
</dbReference>
<feature type="region of interest" description="Disordered" evidence="7">
    <location>
        <begin position="37"/>
        <end position="73"/>
    </location>
</feature>
<dbReference type="NCBIfam" id="NF001750">
    <property type="entry name" value="PRK00476.1"/>
    <property type="match status" value="1"/>
</dbReference>
<dbReference type="InterPro" id="IPR004115">
    <property type="entry name" value="GAD-like_sf"/>
</dbReference>